<dbReference type="RefSeq" id="WP_005542669.1">
    <property type="nucleotide sequence ID" value="NZ_JAMDLX010000051.1"/>
</dbReference>
<dbReference type="GeneID" id="94487069"/>
<keyword evidence="2" id="KW-1185">Reference proteome</keyword>
<accession>A0ABT4H0K5</accession>
<dbReference type="Gene3D" id="3.10.450.40">
    <property type="match status" value="1"/>
</dbReference>
<evidence type="ECO:0000313" key="1">
    <source>
        <dbReference type="EMBL" id="MCY9762192.1"/>
    </source>
</evidence>
<gene>
    <name evidence="1" type="ORF">M5X12_16590</name>
</gene>
<proteinExistence type="predicted"/>
<organism evidence="1 2">
    <name type="scientific">Paenibacillus alvei</name>
    <name type="common">Bacillus alvei</name>
    <dbReference type="NCBI Taxonomy" id="44250"/>
    <lineage>
        <taxon>Bacteria</taxon>
        <taxon>Bacillati</taxon>
        <taxon>Bacillota</taxon>
        <taxon>Bacilli</taxon>
        <taxon>Bacillales</taxon>
        <taxon>Paenibacillaceae</taxon>
        <taxon>Paenibacillus</taxon>
    </lineage>
</organism>
<dbReference type="EMBL" id="JAMDNP010000032">
    <property type="protein sequence ID" value="MCY9762192.1"/>
    <property type="molecule type" value="Genomic_DNA"/>
</dbReference>
<dbReference type="Proteomes" id="UP001527181">
    <property type="component" value="Unassembled WGS sequence"/>
</dbReference>
<name>A0ABT4H0K5_PAEAL</name>
<evidence type="ECO:0000313" key="2">
    <source>
        <dbReference type="Proteomes" id="UP001527181"/>
    </source>
</evidence>
<comment type="caution">
    <text evidence="1">The sequence shown here is derived from an EMBL/GenBank/DDBJ whole genome shotgun (WGS) entry which is preliminary data.</text>
</comment>
<sequence length="108" mass="11876">MIYSVDMRQQFAIDFAPADLIAEVSQNIRTILSTYAGSAPLARSIGLNQDIMDEPGPILKARLTGEIMAAVLEQEPRAIVTEVEIFEDPASGRMEPLVKFVLAEEVQI</sequence>
<dbReference type="SUPFAM" id="SSF160719">
    <property type="entry name" value="gpW/gp25-like"/>
    <property type="match status" value="1"/>
</dbReference>
<protein>
    <submittedName>
        <fullName evidence="1">Lysozyme</fullName>
    </submittedName>
</protein>
<reference evidence="1 2" key="1">
    <citation type="submission" date="2022-05" db="EMBL/GenBank/DDBJ databases">
        <title>Genome Sequencing of Bee-Associated Microbes.</title>
        <authorList>
            <person name="Dunlap C."/>
        </authorList>
    </citation>
    <scope>NUCLEOTIDE SEQUENCE [LARGE SCALE GENOMIC DNA]</scope>
    <source>
        <strain evidence="1 2">NRRL B-04010</strain>
    </source>
</reference>